<dbReference type="Proteomes" id="UP001202328">
    <property type="component" value="Unassembled WGS sequence"/>
</dbReference>
<name>A0AAD4XYM2_9MAGN</name>
<dbReference type="PANTHER" id="PTHR33639:SF1">
    <property type="entry name" value="T23E23.25"/>
    <property type="match status" value="1"/>
</dbReference>
<dbReference type="InterPro" id="IPR052927">
    <property type="entry name" value="DCC_oxidoreductase"/>
</dbReference>
<dbReference type="InterPro" id="IPR007263">
    <property type="entry name" value="DCC1-like"/>
</dbReference>
<gene>
    <name evidence="1" type="ORF">MKW98_022761</name>
</gene>
<accession>A0AAD4XYM2</accession>
<organism evidence="1 2">
    <name type="scientific">Papaver atlanticum</name>
    <dbReference type="NCBI Taxonomy" id="357466"/>
    <lineage>
        <taxon>Eukaryota</taxon>
        <taxon>Viridiplantae</taxon>
        <taxon>Streptophyta</taxon>
        <taxon>Embryophyta</taxon>
        <taxon>Tracheophyta</taxon>
        <taxon>Spermatophyta</taxon>
        <taxon>Magnoliopsida</taxon>
        <taxon>Ranunculales</taxon>
        <taxon>Papaveraceae</taxon>
        <taxon>Papaveroideae</taxon>
        <taxon>Papaver</taxon>
    </lineage>
</organism>
<dbReference type="Pfam" id="PF04134">
    <property type="entry name" value="DCC1-like"/>
    <property type="match status" value="1"/>
</dbReference>
<evidence type="ECO:0008006" key="3">
    <source>
        <dbReference type="Google" id="ProtNLM"/>
    </source>
</evidence>
<dbReference type="PANTHER" id="PTHR33639">
    <property type="entry name" value="THIOL-DISULFIDE OXIDOREDUCTASE DCC"/>
    <property type="match status" value="1"/>
</dbReference>
<dbReference type="AlphaFoldDB" id="A0AAD4XYM2"/>
<comment type="caution">
    <text evidence="1">The sequence shown here is derived from an EMBL/GenBank/DDBJ whole genome shotgun (WGS) entry which is preliminary data.</text>
</comment>
<reference evidence="1" key="1">
    <citation type="submission" date="2022-04" db="EMBL/GenBank/DDBJ databases">
        <title>A functionally conserved STORR gene fusion in Papaver species that diverged 16.8 million years ago.</title>
        <authorList>
            <person name="Catania T."/>
        </authorList>
    </citation>
    <scope>NUCLEOTIDE SEQUENCE</scope>
    <source>
        <strain evidence="1">S-188037</strain>
    </source>
</reference>
<protein>
    <recommendedName>
        <fullName evidence="3">Thiol-disulfide oxidoreductase DCC</fullName>
    </recommendedName>
</protein>
<keyword evidence="2" id="KW-1185">Reference proteome</keyword>
<dbReference type="GO" id="GO:0015035">
    <property type="term" value="F:protein-disulfide reductase activity"/>
    <property type="evidence" value="ECO:0007669"/>
    <property type="project" value="InterPro"/>
</dbReference>
<evidence type="ECO:0000313" key="2">
    <source>
        <dbReference type="Proteomes" id="UP001202328"/>
    </source>
</evidence>
<proteinExistence type="predicted"/>
<evidence type="ECO:0000313" key="1">
    <source>
        <dbReference type="EMBL" id="KAI3963339.1"/>
    </source>
</evidence>
<sequence>MAMLMMMLRKRVIPSTPFSLRCCFSSSSSTSLPSRADFVGKGGFSRDDCVAPVAAVSDGVLVDEAVSELQAGFLQPRVVVYDGGCRFCHNGIKRLIKIDKFRQIKYCCLQSQVAEQYMDYCGVDRESVLRRFLFVEGPNTFSQGSTAALRVASYLPMPYSALKALMIIPAPVRDAVYDYVAKHRYDWFGKEEDCKALQDPEILQRFVDRKEIWDRCWEKYREDQSD</sequence>
<dbReference type="EMBL" id="JAJJMB010000061">
    <property type="protein sequence ID" value="KAI3963339.1"/>
    <property type="molecule type" value="Genomic_DNA"/>
</dbReference>